<dbReference type="EMBL" id="JAAZSR010000439">
    <property type="protein sequence ID" value="NKX52197.1"/>
    <property type="molecule type" value="Genomic_DNA"/>
</dbReference>
<proteinExistence type="predicted"/>
<reference evidence="1 2" key="1">
    <citation type="submission" date="2020-04" db="EMBL/GenBank/DDBJ databases">
        <authorList>
            <person name="Liu S."/>
        </authorList>
    </citation>
    <scope>NUCLEOTIDE SEQUENCE [LARGE SCALE GENOMIC DNA]</scope>
    <source>
        <strain evidence="1 2">CGMCC 1.15091</strain>
    </source>
</reference>
<gene>
    <name evidence="1" type="ORF">HER39_16805</name>
</gene>
<organism evidence="1 2">
    <name type="scientific">Arthrobacter deserti</name>
    <dbReference type="NCBI Taxonomy" id="1742687"/>
    <lineage>
        <taxon>Bacteria</taxon>
        <taxon>Bacillati</taxon>
        <taxon>Actinomycetota</taxon>
        <taxon>Actinomycetes</taxon>
        <taxon>Micrococcales</taxon>
        <taxon>Micrococcaceae</taxon>
        <taxon>Arthrobacter</taxon>
    </lineage>
</organism>
<name>A0ABX1JSD0_9MICC</name>
<accession>A0ABX1JSD0</accession>
<protein>
    <submittedName>
        <fullName evidence="1">Uncharacterized protein</fullName>
    </submittedName>
</protein>
<keyword evidence="2" id="KW-1185">Reference proteome</keyword>
<evidence type="ECO:0000313" key="1">
    <source>
        <dbReference type="EMBL" id="NKX52197.1"/>
    </source>
</evidence>
<comment type="caution">
    <text evidence="1">The sequence shown here is derived from an EMBL/GenBank/DDBJ whole genome shotgun (WGS) entry which is preliminary data.</text>
</comment>
<dbReference type="Proteomes" id="UP000523795">
    <property type="component" value="Unassembled WGS sequence"/>
</dbReference>
<sequence>MSGHQEQGSTLAGDLESAHGRGVGAAMAGMQDPALGSIRLAGSAVPGLADAAVTSATPFLRAPLLARLSHVLVLHPPAGDAHGRCATCGTPAPCPTAQVVQR</sequence>
<evidence type="ECO:0000313" key="2">
    <source>
        <dbReference type="Proteomes" id="UP000523795"/>
    </source>
</evidence>